<dbReference type="GO" id="GO:0004674">
    <property type="term" value="F:protein serine/threonine kinase activity"/>
    <property type="evidence" value="ECO:0007669"/>
    <property type="project" value="UniProtKB-KW"/>
</dbReference>
<keyword evidence="5 7" id="KW-0067">ATP-binding</keyword>
<dbReference type="InterPro" id="IPR017441">
    <property type="entry name" value="Protein_kinase_ATP_BS"/>
</dbReference>
<dbReference type="PROSITE" id="PS50011">
    <property type="entry name" value="PROTEIN_KINASE_DOM"/>
    <property type="match status" value="1"/>
</dbReference>
<feature type="active site" description="Proton acceptor" evidence="6">
    <location>
        <position position="124"/>
    </location>
</feature>
<evidence type="ECO:0000256" key="3">
    <source>
        <dbReference type="ARBA" id="ARBA00022741"/>
    </source>
</evidence>
<feature type="domain" description="Protein kinase" evidence="11">
    <location>
        <begin position="1"/>
        <end position="286"/>
    </location>
</feature>
<dbReference type="PROSITE" id="PS00107">
    <property type="entry name" value="PROTEIN_KINASE_ATP"/>
    <property type="match status" value="1"/>
</dbReference>
<evidence type="ECO:0000313" key="12">
    <source>
        <dbReference type="EMBL" id="JAP95459.1"/>
    </source>
</evidence>
<dbReference type="InterPro" id="IPR008271">
    <property type="entry name" value="Ser/Thr_kinase_AS"/>
</dbReference>
<dbReference type="EMBL" id="GDID01001147">
    <property type="protein sequence ID" value="JAP95459.1"/>
    <property type="molecule type" value="Transcribed_RNA"/>
</dbReference>
<accession>A0A146KJL8</accession>
<dbReference type="PANTHER" id="PTHR24350">
    <property type="entry name" value="SERINE/THREONINE-PROTEIN KINASE IAL-RELATED"/>
    <property type="match status" value="1"/>
</dbReference>
<dbReference type="PROSITE" id="PS00108">
    <property type="entry name" value="PROTEIN_KINASE_ST"/>
    <property type="match status" value="1"/>
</dbReference>
<feature type="binding site" evidence="7">
    <location>
        <begin position="128"/>
        <end position="129"/>
    </location>
    <ligand>
        <name>ATP</name>
        <dbReference type="ChEBI" id="CHEBI:30616"/>
    </ligand>
</feature>
<keyword evidence="4 12" id="KW-0418">Kinase</keyword>
<dbReference type="Gene3D" id="1.10.510.10">
    <property type="entry name" value="Transferase(Phosphotransferase) domain 1"/>
    <property type="match status" value="1"/>
</dbReference>
<evidence type="ECO:0000256" key="6">
    <source>
        <dbReference type="PIRSR" id="PIRSR630616-1"/>
    </source>
</evidence>
<evidence type="ECO:0000256" key="9">
    <source>
        <dbReference type="PROSITE-ProRule" id="PRU10141"/>
    </source>
</evidence>
<dbReference type="GO" id="GO:0005524">
    <property type="term" value="F:ATP binding"/>
    <property type="evidence" value="ECO:0007669"/>
    <property type="project" value="UniProtKB-UniRule"/>
</dbReference>
<keyword evidence="1 10" id="KW-0723">Serine/threonine-protein kinase</keyword>
<evidence type="ECO:0000256" key="7">
    <source>
        <dbReference type="PIRSR" id="PIRSR630616-2"/>
    </source>
</evidence>
<evidence type="ECO:0000256" key="10">
    <source>
        <dbReference type="RuleBase" id="RU000304"/>
    </source>
</evidence>
<dbReference type="InterPro" id="IPR000719">
    <property type="entry name" value="Prot_kinase_dom"/>
</dbReference>
<protein>
    <submittedName>
        <fullName evidence="12">Aurora kinase</fullName>
    </submittedName>
</protein>
<feature type="non-terminal residue" evidence="12">
    <location>
        <position position="1"/>
    </location>
</feature>
<reference evidence="12" key="1">
    <citation type="submission" date="2015-07" db="EMBL/GenBank/DDBJ databases">
        <title>Adaptation to a free-living lifestyle via gene acquisitions in the diplomonad Trepomonas sp. PC1.</title>
        <authorList>
            <person name="Xu F."/>
            <person name="Jerlstrom-Hultqvist J."/>
            <person name="Kolisko M."/>
            <person name="Simpson A.G.B."/>
            <person name="Roger A.J."/>
            <person name="Svard S.G."/>
            <person name="Andersson J.O."/>
        </authorList>
    </citation>
    <scope>NUCLEOTIDE SEQUENCE</scope>
    <source>
        <strain evidence="12">PC1</strain>
    </source>
</reference>
<feature type="binding site" evidence="7">
    <location>
        <position position="11"/>
    </location>
    <ligand>
        <name>ATP</name>
        <dbReference type="ChEBI" id="CHEBI:30616"/>
    </ligand>
</feature>
<feature type="cross-link" description="Glycyl lysine isopeptide (Lys-Gly) (interchain with G-Cter in SUMO2)" evidence="8">
    <location>
        <position position="126"/>
    </location>
</feature>
<organism evidence="12">
    <name type="scientific">Trepomonas sp. PC1</name>
    <dbReference type="NCBI Taxonomy" id="1076344"/>
    <lineage>
        <taxon>Eukaryota</taxon>
        <taxon>Metamonada</taxon>
        <taxon>Diplomonadida</taxon>
        <taxon>Hexamitidae</taxon>
        <taxon>Hexamitinae</taxon>
        <taxon>Trepomonas</taxon>
    </lineage>
</organism>
<dbReference type="SMART" id="SM00220">
    <property type="entry name" value="S_TKc"/>
    <property type="match status" value="1"/>
</dbReference>
<dbReference type="FunFam" id="3.30.200.20:FF:000042">
    <property type="entry name" value="Aurora kinase A"/>
    <property type="match status" value="1"/>
</dbReference>
<dbReference type="InterPro" id="IPR030616">
    <property type="entry name" value="Aur-like"/>
</dbReference>
<evidence type="ECO:0000256" key="2">
    <source>
        <dbReference type="ARBA" id="ARBA00022679"/>
    </source>
</evidence>
<proteinExistence type="inferred from homology"/>
<sequence>FQIGRYIGRGKYGLVYLAKEIKSGLLVALKVLYKQYIIKERCEGQLRRELENHSNLVSPNIARLYTWFQDQTRIFLVMEFCPAGELYTYSQQFGQIPVKITSKIIHDVVQALLVAHKKSIIHRDIKLENVLCSYSKELIEQMKVDPESVQDLKQQPDYLNHLVYKLSDFGWSVHHPGIAQKSIFNQCRRKTACGTLDYLPPQLILQQNYHAGCDIWSLGVMTYELIAGQTPFYNESQEITKTNIVKCLFSFPAGFDDVAKDFVKKCLVKDQDKRSNIEDLAKHAFLKL</sequence>
<evidence type="ECO:0000256" key="8">
    <source>
        <dbReference type="PIRSR" id="PIRSR630616-3"/>
    </source>
</evidence>
<dbReference type="AlphaFoldDB" id="A0A146KJL8"/>
<feature type="binding site" evidence="7">
    <location>
        <position position="30"/>
    </location>
    <ligand>
        <name>ATP</name>
        <dbReference type="ChEBI" id="CHEBI:30616"/>
    </ligand>
</feature>
<gene>
    <name evidence="12" type="ORF">TPC1_11546</name>
</gene>
<feature type="binding site" evidence="7">
    <location>
        <position position="168"/>
    </location>
    <ligand>
        <name>ATP</name>
        <dbReference type="ChEBI" id="CHEBI:30616"/>
    </ligand>
</feature>
<evidence type="ECO:0000256" key="1">
    <source>
        <dbReference type="ARBA" id="ARBA00022527"/>
    </source>
</evidence>
<evidence type="ECO:0000256" key="5">
    <source>
        <dbReference type="ARBA" id="ARBA00022840"/>
    </source>
</evidence>
<keyword evidence="2" id="KW-0808">Transferase</keyword>
<dbReference type="SUPFAM" id="SSF56112">
    <property type="entry name" value="Protein kinase-like (PK-like)"/>
    <property type="match status" value="1"/>
</dbReference>
<keyword evidence="3 7" id="KW-0547">Nucleotide-binding</keyword>
<feature type="non-terminal residue" evidence="12">
    <location>
        <position position="288"/>
    </location>
</feature>
<name>A0A146KJL8_9EUKA</name>
<dbReference type="Pfam" id="PF00069">
    <property type="entry name" value="Pkinase"/>
    <property type="match status" value="1"/>
</dbReference>
<comment type="similarity">
    <text evidence="10">Belongs to the protein kinase superfamily.</text>
</comment>
<evidence type="ECO:0000259" key="11">
    <source>
        <dbReference type="PROSITE" id="PS50011"/>
    </source>
</evidence>
<evidence type="ECO:0000256" key="4">
    <source>
        <dbReference type="ARBA" id="ARBA00022777"/>
    </source>
</evidence>
<dbReference type="InterPro" id="IPR011009">
    <property type="entry name" value="Kinase-like_dom_sf"/>
</dbReference>
<feature type="binding site" evidence="9">
    <location>
        <position position="39"/>
    </location>
    <ligand>
        <name>ATP</name>
        <dbReference type="ChEBI" id="CHEBI:30616"/>
    </ligand>
</feature>